<evidence type="ECO:0000313" key="2">
    <source>
        <dbReference type="Proteomes" id="UP001057402"/>
    </source>
</evidence>
<organism evidence="1 2">
    <name type="scientific">Melastoma candidum</name>
    <dbReference type="NCBI Taxonomy" id="119954"/>
    <lineage>
        <taxon>Eukaryota</taxon>
        <taxon>Viridiplantae</taxon>
        <taxon>Streptophyta</taxon>
        <taxon>Embryophyta</taxon>
        <taxon>Tracheophyta</taxon>
        <taxon>Spermatophyta</taxon>
        <taxon>Magnoliopsida</taxon>
        <taxon>eudicotyledons</taxon>
        <taxon>Gunneridae</taxon>
        <taxon>Pentapetalae</taxon>
        <taxon>rosids</taxon>
        <taxon>malvids</taxon>
        <taxon>Myrtales</taxon>
        <taxon>Melastomataceae</taxon>
        <taxon>Melastomatoideae</taxon>
        <taxon>Melastomateae</taxon>
        <taxon>Melastoma</taxon>
    </lineage>
</organism>
<dbReference type="Proteomes" id="UP001057402">
    <property type="component" value="Chromosome 11"/>
</dbReference>
<accession>A0ACB9LI11</accession>
<reference evidence="2" key="1">
    <citation type="journal article" date="2023" name="Front. Plant Sci.">
        <title>Chromosomal-level genome assembly of Melastoma candidum provides insights into trichome evolution.</title>
        <authorList>
            <person name="Zhong Y."/>
            <person name="Wu W."/>
            <person name="Sun C."/>
            <person name="Zou P."/>
            <person name="Liu Y."/>
            <person name="Dai S."/>
            <person name="Zhou R."/>
        </authorList>
    </citation>
    <scope>NUCLEOTIDE SEQUENCE [LARGE SCALE GENOMIC DNA]</scope>
</reference>
<sequence length="110" mass="12838">MDMSADRVCLFLLTRFFSKWGLDLDRLSYLKMTFDELLLSTSSCSLCGTFGTTHKRNCTRPEESSLAKEQELFSSRWEVFHLKHRLQSRLVFPSRGSRTSRPSQQRGLVR</sequence>
<gene>
    <name evidence="1" type="ORF">MLD38_035773</name>
</gene>
<protein>
    <submittedName>
        <fullName evidence="1">Uncharacterized protein</fullName>
    </submittedName>
</protein>
<name>A0ACB9LI11_9MYRT</name>
<evidence type="ECO:0000313" key="1">
    <source>
        <dbReference type="EMBL" id="KAI4310822.1"/>
    </source>
</evidence>
<keyword evidence="2" id="KW-1185">Reference proteome</keyword>
<proteinExistence type="predicted"/>
<dbReference type="EMBL" id="CM042890">
    <property type="protein sequence ID" value="KAI4310822.1"/>
    <property type="molecule type" value="Genomic_DNA"/>
</dbReference>
<comment type="caution">
    <text evidence="1">The sequence shown here is derived from an EMBL/GenBank/DDBJ whole genome shotgun (WGS) entry which is preliminary data.</text>
</comment>